<dbReference type="Proteomes" id="UP001241603">
    <property type="component" value="Unassembled WGS sequence"/>
</dbReference>
<sequence length="225" mass="23197">MSYLSRPSRPCTLPRALIVVALIATGGLSGCKILPIQTEAEKASAKAQKFDAKNFADTLWTSKGHQELLGRAVDLATLLPALDESFDTAGQKYGLKAAGEGSPTAFVVKGEGRVTKVDTASRAGTATLSIATPKGNREATLQTGPIVKGNAIRDNLPDASFGKFTNQIEYAQAGRALNEAALATAKPGFGALVEGANVTFTGAITLNKPDDALLVMPIAVAGAGQ</sequence>
<evidence type="ECO:0000313" key="2">
    <source>
        <dbReference type="Proteomes" id="UP001241603"/>
    </source>
</evidence>
<protein>
    <submittedName>
        <fullName evidence="1">Lipoprotein</fullName>
    </submittedName>
</protein>
<keyword evidence="2" id="KW-1185">Reference proteome</keyword>
<accession>A0ABU0HDR0</accession>
<name>A0ABU0HDR0_9HYPH</name>
<dbReference type="Pfam" id="PF10054">
    <property type="entry name" value="DUF2291"/>
    <property type="match status" value="1"/>
</dbReference>
<dbReference type="InterPro" id="IPR014582">
    <property type="entry name" value="UCP033535_lipo"/>
</dbReference>
<reference evidence="1 2" key="1">
    <citation type="submission" date="2023-07" db="EMBL/GenBank/DDBJ databases">
        <title>Genomic Encyclopedia of Type Strains, Phase IV (KMG-IV): sequencing the most valuable type-strain genomes for metagenomic binning, comparative biology and taxonomic classification.</title>
        <authorList>
            <person name="Goeker M."/>
        </authorList>
    </citation>
    <scope>NUCLEOTIDE SEQUENCE [LARGE SCALE GENOMIC DNA]</scope>
    <source>
        <strain evidence="1 2">B6-8</strain>
    </source>
</reference>
<dbReference type="EMBL" id="JAUSVO010000008">
    <property type="protein sequence ID" value="MDQ0440447.1"/>
    <property type="molecule type" value="Genomic_DNA"/>
</dbReference>
<dbReference type="SUPFAM" id="SSF141318">
    <property type="entry name" value="TM0957-like"/>
    <property type="match status" value="1"/>
</dbReference>
<proteinExistence type="predicted"/>
<dbReference type="Gene3D" id="2.40.50.420">
    <property type="entry name" value="Envelope glycoprotein gp160, DUF2291, alpha/beta domain"/>
    <property type="match status" value="1"/>
</dbReference>
<dbReference type="PIRSF" id="PIRSF033535">
    <property type="entry name" value="UCP033535_plp"/>
    <property type="match status" value="1"/>
</dbReference>
<evidence type="ECO:0000313" key="1">
    <source>
        <dbReference type="EMBL" id="MDQ0440447.1"/>
    </source>
</evidence>
<dbReference type="RefSeq" id="WP_266351327.1">
    <property type="nucleotide sequence ID" value="NZ_JAPKNG010000008.1"/>
</dbReference>
<dbReference type="InterPro" id="IPR036215">
    <property type="entry name" value="TM0957-like_sf"/>
</dbReference>
<organism evidence="1 2">
    <name type="scientific">Kaistia dalseonensis</name>
    <dbReference type="NCBI Taxonomy" id="410840"/>
    <lineage>
        <taxon>Bacteria</taxon>
        <taxon>Pseudomonadati</taxon>
        <taxon>Pseudomonadota</taxon>
        <taxon>Alphaproteobacteria</taxon>
        <taxon>Hyphomicrobiales</taxon>
        <taxon>Kaistiaceae</taxon>
        <taxon>Kaistia</taxon>
    </lineage>
</organism>
<dbReference type="Gene3D" id="1.10.10.1260">
    <property type="entry name" value="Envelope glycoprotein gp160, DUF2291, helical domain"/>
    <property type="match status" value="1"/>
</dbReference>
<gene>
    <name evidence="1" type="ORF">QO014_004862</name>
</gene>
<comment type="caution">
    <text evidence="1">The sequence shown here is derived from an EMBL/GenBank/DDBJ whole genome shotgun (WGS) entry which is preliminary data.</text>
</comment>
<keyword evidence="1" id="KW-0449">Lipoprotein</keyword>
<dbReference type="PROSITE" id="PS51257">
    <property type="entry name" value="PROKAR_LIPOPROTEIN"/>
    <property type="match status" value="1"/>
</dbReference>